<dbReference type="InterPro" id="IPR011598">
    <property type="entry name" value="bHLH_dom"/>
</dbReference>
<proteinExistence type="predicted"/>
<accession>A0A034VIQ7</accession>
<keyword evidence="5" id="KW-0539">Nucleus</keyword>
<evidence type="ECO:0000256" key="4">
    <source>
        <dbReference type="ARBA" id="ARBA00023163"/>
    </source>
</evidence>
<evidence type="ECO:0000259" key="8">
    <source>
        <dbReference type="PROSITE" id="PS51054"/>
    </source>
</evidence>
<keyword evidence="2" id="KW-0805">Transcription regulation</keyword>
<evidence type="ECO:0000256" key="1">
    <source>
        <dbReference type="ARBA" id="ARBA00004123"/>
    </source>
</evidence>
<evidence type="ECO:0000256" key="6">
    <source>
        <dbReference type="SAM" id="MobiDB-lite"/>
    </source>
</evidence>
<evidence type="ECO:0000256" key="3">
    <source>
        <dbReference type="ARBA" id="ARBA00023125"/>
    </source>
</evidence>
<name>A0A034VIQ7_BACDO</name>
<organism evidence="9">
    <name type="scientific">Bactrocera dorsalis</name>
    <name type="common">Oriental fruit fly</name>
    <name type="synonym">Dacus dorsalis</name>
    <dbReference type="NCBI Taxonomy" id="27457"/>
    <lineage>
        <taxon>Eukaryota</taxon>
        <taxon>Metazoa</taxon>
        <taxon>Ecdysozoa</taxon>
        <taxon>Arthropoda</taxon>
        <taxon>Hexapoda</taxon>
        <taxon>Insecta</taxon>
        <taxon>Pterygota</taxon>
        <taxon>Neoptera</taxon>
        <taxon>Endopterygota</taxon>
        <taxon>Diptera</taxon>
        <taxon>Brachycera</taxon>
        <taxon>Muscomorpha</taxon>
        <taxon>Tephritoidea</taxon>
        <taxon>Tephritidae</taxon>
        <taxon>Bactrocera</taxon>
        <taxon>Bactrocera</taxon>
    </lineage>
</organism>
<feature type="region of interest" description="Disordered" evidence="6">
    <location>
        <begin position="154"/>
        <end position="186"/>
    </location>
</feature>
<dbReference type="GO" id="GO:0003677">
    <property type="term" value="F:DNA binding"/>
    <property type="evidence" value="ECO:0007669"/>
    <property type="project" value="UniProtKB-KW"/>
</dbReference>
<dbReference type="PROSITE" id="PS50888">
    <property type="entry name" value="BHLH"/>
    <property type="match status" value="1"/>
</dbReference>
<dbReference type="CDD" id="cd18916">
    <property type="entry name" value="bHLH-O_ESM5_like"/>
    <property type="match status" value="1"/>
</dbReference>
<dbReference type="Pfam" id="PF07527">
    <property type="entry name" value="Hairy_orange"/>
    <property type="match status" value="1"/>
</dbReference>
<sequence>MSPNTKSVPQQSQFYATKTELYLKVKKPLLERQRRARINKCLDTLKTLVAEFQGDDAILRMDKAEMLESTIAFMRQHSRRRSAMPAVAPLEPMDSFRNGYMNAVNEVSRVMAAMPGMSVNVGKSVMTHLGSEFNRLLQQQQAQTIVVDVEDEKMSEKLARPSSRASSGYHSDCEHDSPMPSPAPVAATECATWRPWL</sequence>
<dbReference type="GO" id="GO:0005634">
    <property type="term" value="C:nucleus"/>
    <property type="evidence" value="ECO:0007669"/>
    <property type="project" value="UniProtKB-SubCell"/>
</dbReference>
<feature type="domain" description="BHLH" evidence="7">
    <location>
        <begin position="22"/>
        <end position="77"/>
    </location>
</feature>
<evidence type="ECO:0000259" key="7">
    <source>
        <dbReference type="PROSITE" id="PS50888"/>
    </source>
</evidence>
<protein>
    <submittedName>
        <fullName evidence="9">Enhancer of split m5 protein</fullName>
    </submittedName>
</protein>
<dbReference type="InterPro" id="IPR050370">
    <property type="entry name" value="HES_HEY"/>
</dbReference>
<reference evidence="9" key="1">
    <citation type="journal article" date="2014" name="BMC Genomics">
        <title>Characterizing the developmental transcriptome of the oriental fruit fly, Bactrocera dorsalis (Diptera: Tephritidae) through comparative genomic analysis with Drosophila melanogaster utilizing modENCODE datasets.</title>
        <authorList>
            <person name="Geib S.M."/>
            <person name="Calla B."/>
            <person name="Hall B."/>
            <person name="Hou S."/>
            <person name="Manoukis N.C."/>
        </authorList>
    </citation>
    <scope>NUCLEOTIDE SEQUENCE</scope>
    <source>
        <strain evidence="9">Punador</strain>
    </source>
</reference>
<dbReference type="KEGG" id="bdr:105221998"/>
<dbReference type="RefSeq" id="XP_011197455.2">
    <property type="nucleotide sequence ID" value="XM_011199153.4"/>
</dbReference>
<keyword evidence="4" id="KW-0804">Transcription</keyword>
<feature type="domain" description="Orange" evidence="8">
    <location>
        <begin position="96"/>
        <end position="129"/>
    </location>
</feature>
<dbReference type="InterPro" id="IPR036638">
    <property type="entry name" value="HLH_DNA-bd_sf"/>
</dbReference>
<evidence type="ECO:0000313" key="9">
    <source>
        <dbReference type="EMBL" id="JAC42012.1"/>
    </source>
</evidence>
<dbReference type="Pfam" id="PF00010">
    <property type="entry name" value="HLH"/>
    <property type="match status" value="1"/>
</dbReference>
<dbReference type="SMART" id="SM00353">
    <property type="entry name" value="HLH"/>
    <property type="match status" value="1"/>
</dbReference>
<dbReference type="SUPFAM" id="SSF47459">
    <property type="entry name" value="HLH, helix-loop-helix DNA-binding domain"/>
    <property type="match status" value="1"/>
</dbReference>
<dbReference type="GO" id="GO:0046983">
    <property type="term" value="F:protein dimerization activity"/>
    <property type="evidence" value="ECO:0007669"/>
    <property type="project" value="InterPro"/>
</dbReference>
<dbReference type="SMART" id="SM00511">
    <property type="entry name" value="ORANGE"/>
    <property type="match status" value="1"/>
</dbReference>
<dbReference type="AlphaFoldDB" id="A0A034VIQ7"/>
<dbReference type="PANTHER" id="PTHR10985">
    <property type="entry name" value="BASIC HELIX-LOOP-HELIX TRANSCRIPTION FACTOR, HES-RELATED"/>
    <property type="match status" value="1"/>
</dbReference>
<dbReference type="Gene3D" id="4.10.280.10">
    <property type="entry name" value="Helix-loop-helix DNA-binding domain"/>
    <property type="match status" value="1"/>
</dbReference>
<gene>
    <name evidence="9" type="primary">ESM5</name>
</gene>
<keyword evidence="3" id="KW-0238">DNA-binding</keyword>
<evidence type="ECO:0000256" key="5">
    <source>
        <dbReference type="ARBA" id="ARBA00023242"/>
    </source>
</evidence>
<dbReference type="GeneID" id="105221998"/>
<evidence type="ECO:0000256" key="2">
    <source>
        <dbReference type="ARBA" id="ARBA00023015"/>
    </source>
</evidence>
<comment type="subcellular location">
    <subcellularLocation>
        <location evidence="1">Nucleus</location>
    </subcellularLocation>
</comment>
<dbReference type="OrthoDB" id="6085656at2759"/>
<dbReference type="InterPro" id="IPR003650">
    <property type="entry name" value="Orange_dom"/>
</dbReference>
<dbReference type="EMBL" id="GAKP01016940">
    <property type="protein sequence ID" value="JAC42012.1"/>
    <property type="molecule type" value="Transcribed_RNA"/>
</dbReference>
<dbReference type="SUPFAM" id="SSF158457">
    <property type="entry name" value="Orange domain-like"/>
    <property type="match status" value="1"/>
</dbReference>
<dbReference type="GO" id="GO:0006355">
    <property type="term" value="P:regulation of DNA-templated transcription"/>
    <property type="evidence" value="ECO:0007669"/>
    <property type="project" value="InterPro"/>
</dbReference>
<dbReference type="PROSITE" id="PS51054">
    <property type="entry name" value="ORANGE"/>
    <property type="match status" value="1"/>
</dbReference>